<dbReference type="Proteomes" id="UP001345013">
    <property type="component" value="Unassembled WGS sequence"/>
</dbReference>
<keyword evidence="3" id="KW-1185">Reference proteome</keyword>
<feature type="compositionally biased region" description="Basic and acidic residues" evidence="1">
    <location>
        <begin position="90"/>
        <end position="101"/>
    </location>
</feature>
<accession>A0ABR0K944</accession>
<feature type="region of interest" description="Disordered" evidence="1">
    <location>
        <begin position="81"/>
        <end position="101"/>
    </location>
</feature>
<reference evidence="2 3" key="1">
    <citation type="submission" date="2023-08" db="EMBL/GenBank/DDBJ databases">
        <title>Black Yeasts Isolated from many extreme environments.</title>
        <authorList>
            <person name="Coleine C."/>
            <person name="Stajich J.E."/>
            <person name="Selbmann L."/>
        </authorList>
    </citation>
    <scope>NUCLEOTIDE SEQUENCE [LARGE SCALE GENOMIC DNA]</scope>
    <source>
        <strain evidence="2 3">CCFEE 5885</strain>
    </source>
</reference>
<name>A0ABR0K944_9EURO</name>
<proteinExistence type="predicted"/>
<protein>
    <submittedName>
        <fullName evidence="2">Uncharacterized protein</fullName>
    </submittedName>
</protein>
<comment type="caution">
    <text evidence="2">The sequence shown here is derived from an EMBL/GenBank/DDBJ whole genome shotgun (WGS) entry which is preliminary data.</text>
</comment>
<evidence type="ECO:0000256" key="1">
    <source>
        <dbReference type="SAM" id="MobiDB-lite"/>
    </source>
</evidence>
<feature type="region of interest" description="Disordered" evidence="1">
    <location>
        <begin position="133"/>
        <end position="153"/>
    </location>
</feature>
<dbReference type="EMBL" id="JAVRRG010000061">
    <property type="protein sequence ID" value="KAK5092265.1"/>
    <property type="molecule type" value="Genomic_DNA"/>
</dbReference>
<evidence type="ECO:0000313" key="2">
    <source>
        <dbReference type="EMBL" id="KAK5092265.1"/>
    </source>
</evidence>
<evidence type="ECO:0000313" key="3">
    <source>
        <dbReference type="Proteomes" id="UP001345013"/>
    </source>
</evidence>
<feature type="compositionally biased region" description="Acidic residues" evidence="1">
    <location>
        <begin position="139"/>
        <end position="148"/>
    </location>
</feature>
<feature type="region of interest" description="Disordered" evidence="1">
    <location>
        <begin position="1"/>
        <end position="34"/>
    </location>
</feature>
<gene>
    <name evidence="2" type="ORF">LTR24_005402</name>
</gene>
<feature type="compositionally biased region" description="Polar residues" evidence="1">
    <location>
        <begin position="10"/>
        <end position="34"/>
    </location>
</feature>
<organism evidence="2 3">
    <name type="scientific">Lithohypha guttulata</name>
    <dbReference type="NCBI Taxonomy" id="1690604"/>
    <lineage>
        <taxon>Eukaryota</taxon>
        <taxon>Fungi</taxon>
        <taxon>Dikarya</taxon>
        <taxon>Ascomycota</taxon>
        <taxon>Pezizomycotina</taxon>
        <taxon>Eurotiomycetes</taxon>
        <taxon>Chaetothyriomycetidae</taxon>
        <taxon>Chaetothyriales</taxon>
        <taxon>Trichomeriaceae</taxon>
        <taxon>Lithohypha</taxon>
    </lineage>
</organism>
<sequence>MRLDDETVTLPPQQFVRHSSSSSAVNANPAQSQDLFRPLNERAFNSNTDEVTTVHNQHQDDPDHFVGFWSLQPYEQDLQNTTVQDPASPDETKPHLPDHTDSHLFRTLYPAVSRPKKIDLSYWDPIKGEATYQYPTRSEEEDDEEEEDSAFRATTNKSISRQITKYFMQHVYPHVSAEHDLPDELATALLHHVTSVERRPGSVNLADVFDYSWILLAEDSAISIDRLAGITRQRERENSSPVPLWVIMQLLRLTNIDAKSLTHLIVLLKDRTENWDWSENQPMLLTVRLLRHARKSAPNCFPPILDLFLHLLRRYRSTAESMKRTAHWCNRLLSLLAIPTSVSPYKSMRAQQSSQLSLVRYMQESDPELPLMREGYRAIARLQLMHEKTAQERDWARAKALTWPPWEENHQMASVARPSHYPGKRSRVIKVLERMQEGGYALSDHELAIRILAGWDTDYSPTVQVRRTAHSISIAKPWEPRPSLDNVEYSPLIWSARVEATRTLREAWMCFCSYHAATSGKSRSAKVYHAFFKKLLARTLPYSPEGPLPGDGIEVFPDPELDRDRVYIPEEIPSVHDLFMRMVAQEIQPYTRLLGDLLRHEWDLMQGLHYVTYAAIEEKKRQILSSPGKHESSDVAEVLKALPPSLVRPYLGFLARPHREVPKHAPRPRFGGQSGPSFVKSVLESMGSREVSLWNAYLGSLTLHRDTRILARMNHHREPLLHIWGLASQATSRMRKTTTPINFMTFMHVATIAFEMASSDSLDPRSVQGAPTKLAKKLFQEAALNRPLGPARWQEFCKWDDTMCSIPTGDAIESMVWILGVGSAHSSTMIGDVLSLLHWVRCRHTQIFTAGYHVTVHNLATFRLFLEASWAGEEDWQTLEEGIHFMSSMQRQELRSIVEGVEGWPDDQYMERYMLIQRGRILRVRRKHKSVRVNESPSKDVVYSGPVSS</sequence>